<evidence type="ECO:0000313" key="3">
    <source>
        <dbReference type="Proteomes" id="UP001148838"/>
    </source>
</evidence>
<protein>
    <submittedName>
        <fullName evidence="2">Uncharacterized protein</fullName>
    </submittedName>
</protein>
<evidence type="ECO:0000313" key="2">
    <source>
        <dbReference type="EMBL" id="KAJ4429480.1"/>
    </source>
</evidence>
<evidence type="ECO:0000256" key="1">
    <source>
        <dbReference type="SAM" id="MobiDB-lite"/>
    </source>
</evidence>
<accession>A0ABQ8S6T9</accession>
<comment type="caution">
    <text evidence="2">The sequence shown here is derived from an EMBL/GenBank/DDBJ whole genome shotgun (WGS) entry which is preliminary data.</text>
</comment>
<feature type="region of interest" description="Disordered" evidence="1">
    <location>
        <begin position="126"/>
        <end position="145"/>
    </location>
</feature>
<gene>
    <name evidence="2" type="ORF">ANN_21649</name>
</gene>
<organism evidence="2 3">
    <name type="scientific">Periplaneta americana</name>
    <name type="common">American cockroach</name>
    <name type="synonym">Blatta americana</name>
    <dbReference type="NCBI Taxonomy" id="6978"/>
    <lineage>
        <taxon>Eukaryota</taxon>
        <taxon>Metazoa</taxon>
        <taxon>Ecdysozoa</taxon>
        <taxon>Arthropoda</taxon>
        <taxon>Hexapoda</taxon>
        <taxon>Insecta</taxon>
        <taxon>Pterygota</taxon>
        <taxon>Neoptera</taxon>
        <taxon>Polyneoptera</taxon>
        <taxon>Dictyoptera</taxon>
        <taxon>Blattodea</taxon>
        <taxon>Blattoidea</taxon>
        <taxon>Blattidae</taxon>
        <taxon>Blattinae</taxon>
        <taxon>Periplaneta</taxon>
    </lineage>
</organism>
<feature type="compositionally biased region" description="Polar residues" evidence="1">
    <location>
        <begin position="135"/>
        <end position="145"/>
    </location>
</feature>
<dbReference type="Proteomes" id="UP001148838">
    <property type="component" value="Unassembled WGS sequence"/>
</dbReference>
<name>A0ABQ8S6T9_PERAM</name>
<proteinExistence type="predicted"/>
<dbReference type="EMBL" id="JAJSOF020000033">
    <property type="protein sequence ID" value="KAJ4429480.1"/>
    <property type="molecule type" value="Genomic_DNA"/>
</dbReference>
<keyword evidence="3" id="KW-1185">Reference proteome</keyword>
<reference evidence="2 3" key="1">
    <citation type="journal article" date="2022" name="Allergy">
        <title>Genome assembly and annotation of Periplaneta americana reveal a comprehensive cockroach allergen profile.</title>
        <authorList>
            <person name="Wang L."/>
            <person name="Xiong Q."/>
            <person name="Saelim N."/>
            <person name="Wang L."/>
            <person name="Nong W."/>
            <person name="Wan A.T."/>
            <person name="Shi M."/>
            <person name="Liu X."/>
            <person name="Cao Q."/>
            <person name="Hui J.H.L."/>
            <person name="Sookrung N."/>
            <person name="Leung T.F."/>
            <person name="Tungtrongchitr A."/>
            <person name="Tsui S.K.W."/>
        </authorList>
    </citation>
    <scope>NUCLEOTIDE SEQUENCE [LARGE SCALE GENOMIC DNA]</scope>
    <source>
        <strain evidence="2">PWHHKU_190912</strain>
    </source>
</reference>
<sequence>MAGLCEGGNEPPGSLKAIYVLLTFNIRSPSVAVYGTETWTLRRSEVKRLEAFEMWIWRRMEHVKWTDIIRNKAVLERVGEERMMLKLITKRKRNWLGHWLRRNCLLKDALEGMVNRRRVRAEEDARPQYKEDAVRSTSPFRGNKF</sequence>